<gene>
    <name evidence="2" type="ORF">V3C41_18955</name>
</gene>
<evidence type="ECO:0000313" key="2">
    <source>
        <dbReference type="EMBL" id="MEO3943155.1"/>
    </source>
</evidence>
<protein>
    <submittedName>
        <fullName evidence="2">MBL fold metallo-hydrolase</fullName>
    </submittedName>
</protein>
<organism evidence="2 3">
    <name type="scientific">Paenarthrobacter nicotinovorans</name>
    <name type="common">Arthrobacter nicotinovorans</name>
    <dbReference type="NCBI Taxonomy" id="29320"/>
    <lineage>
        <taxon>Bacteria</taxon>
        <taxon>Bacillati</taxon>
        <taxon>Actinomycetota</taxon>
        <taxon>Actinomycetes</taxon>
        <taxon>Micrococcales</taxon>
        <taxon>Micrococcaceae</taxon>
        <taxon>Paenarthrobacter</taxon>
    </lineage>
</organism>
<dbReference type="InterPro" id="IPR050855">
    <property type="entry name" value="NDM-1-like"/>
</dbReference>
<dbReference type="PANTHER" id="PTHR42951:SF17">
    <property type="entry name" value="METALLO-BETA-LACTAMASE DOMAIN-CONTAINING PROTEIN"/>
    <property type="match status" value="1"/>
</dbReference>
<dbReference type="SMART" id="SM00849">
    <property type="entry name" value="Lactamase_B"/>
    <property type="match status" value="1"/>
</dbReference>
<dbReference type="InterPro" id="IPR001279">
    <property type="entry name" value="Metallo-B-lactamas"/>
</dbReference>
<accession>A0ABV0GXG4</accession>
<reference evidence="2 3" key="1">
    <citation type="journal article" date="2024" name="Appl. Microbiol. Biotechnol.">
        <title>Biosynthetic gene clusters with biotechnological applications in novel Antarctic isolates from Actinomycetota.</title>
        <authorList>
            <person name="Bruna P."/>
            <person name="Nunez-Montero K."/>
            <person name="Contreras M.J."/>
            <person name="Leal K."/>
            <person name="Garcia M."/>
            <person name="Abanto M."/>
            <person name="Barrientos L."/>
        </authorList>
    </citation>
    <scope>NUCLEOTIDE SEQUENCE [LARGE SCALE GENOMIC DNA]</scope>
    <source>
        <strain evidence="2 3">Se16.17</strain>
    </source>
</reference>
<dbReference type="RefSeq" id="WP_347783414.1">
    <property type="nucleotide sequence ID" value="NZ_JBBMFV010000004.1"/>
</dbReference>
<dbReference type="Pfam" id="PF00753">
    <property type="entry name" value="Lactamase_B"/>
    <property type="match status" value="1"/>
</dbReference>
<sequence length="214" mass="21951">MSQALEVVVQQVHLPAGMAGPGEISFDVRSFVLPATDGIVLIDTGLAGNVEDIARGLENVGAGWSDVSDVVLTHSHPDHVGGLEDVLSRTAGVTVWAGDGEAAAMGVGGEIQRASDGQLIRGLRVVSTPGHTQGHISLLLENEGLMFVGDAVGAMDGTMVRPPAPFTADPAEAERSLWKIATMSADRLVFSHGGELQDPGSLLRALLSGSAAGS</sequence>
<dbReference type="Proteomes" id="UP001448614">
    <property type="component" value="Unassembled WGS sequence"/>
</dbReference>
<dbReference type="SUPFAM" id="SSF56281">
    <property type="entry name" value="Metallo-hydrolase/oxidoreductase"/>
    <property type="match status" value="1"/>
</dbReference>
<evidence type="ECO:0000259" key="1">
    <source>
        <dbReference type="SMART" id="SM00849"/>
    </source>
</evidence>
<evidence type="ECO:0000313" key="3">
    <source>
        <dbReference type="Proteomes" id="UP001448614"/>
    </source>
</evidence>
<dbReference type="InterPro" id="IPR036866">
    <property type="entry name" value="RibonucZ/Hydroxyglut_hydro"/>
</dbReference>
<proteinExistence type="predicted"/>
<comment type="caution">
    <text evidence="2">The sequence shown here is derived from an EMBL/GenBank/DDBJ whole genome shotgun (WGS) entry which is preliminary data.</text>
</comment>
<keyword evidence="3" id="KW-1185">Reference proteome</keyword>
<dbReference type="PANTHER" id="PTHR42951">
    <property type="entry name" value="METALLO-BETA-LACTAMASE DOMAIN-CONTAINING"/>
    <property type="match status" value="1"/>
</dbReference>
<name>A0ABV0GXG4_PAENI</name>
<dbReference type="Gene3D" id="3.60.15.10">
    <property type="entry name" value="Ribonuclease Z/Hydroxyacylglutathione hydrolase-like"/>
    <property type="match status" value="1"/>
</dbReference>
<dbReference type="CDD" id="cd07721">
    <property type="entry name" value="yflN-like_MBL-fold"/>
    <property type="match status" value="1"/>
</dbReference>
<feature type="domain" description="Metallo-beta-lactamase" evidence="1">
    <location>
        <begin position="27"/>
        <end position="192"/>
    </location>
</feature>
<dbReference type="EMBL" id="JBBMFV010000004">
    <property type="protein sequence ID" value="MEO3943155.1"/>
    <property type="molecule type" value="Genomic_DNA"/>
</dbReference>